<reference evidence="2 3" key="1">
    <citation type="submission" date="2023-05" db="EMBL/GenBank/DDBJ databases">
        <title>Streptantibioticus silvisoli sp. nov., acidotolerant actinomycetes 1 from pine litter.</title>
        <authorList>
            <person name="Swiecimska M."/>
            <person name="Golinska P."/>
            <person name="Sangal V."/>
            <person name="Wachnowicz B."/>
            <person name="Goodfellow M."/>
        </authorList>
    </citation>
    <scope>NUCLEOTIDE SEQUENCE [LARGE SCALE GENOMIC DNA]</scope>
    <source>
        <strain evidence="2 3">SL54</strain>
    </source>
</reference>
<accession>A0ABT6VXQ9</accession>
<evidence type="ECO:0000313" key="2">
    <source>
        <dbReference type="EMBL" id="MDI5963234.1"/>
    </source>
</evidence>
<dbReference type="Proteomes" id="UP001156398">
    <property type="component" value="Unassembled WGS sequence"/>
</dbReference>
<comment type="caution">
    <text evidence="2">The sequence shown here is derived from an EMBL/GenBank/DDBJ whole genome shotgun (WGS) entry which is preliminary data.</text>
</comment>
<name>A0ABT6VXQ9_9ACTN</name>
<gene>
    <name evidence="2" type="ORF">POF43_011020</name>
</gene>
<dbReference type="RefSeq" id="WP_271324339.1">
    <property type="nucleotide sequence ID" value="NZ_JAAGKO020000012.1"/>
</dbReference>
<evidence type="ECO:0000256" key="1">
    <source>
        <dbReference type="SAM" id="MobiDB-lite"/>
    </source>
</evidence>
<organism evidence="2 3">
    <name type="scientific">Streptantibioticus silvisoli</name>
    <dbReference type="NCBI Taxonomy" id="2705255"/>
    <lineage>
        <taxon>Bacteria</taxon>
        <taxon>Bacillati</taxon>
        <taxon>Actinomycetota</taxon>
        <taxon>Actinomycetes</taxon>
        <taxon>Kitasatosporales</taxon>
        <taxon>Streptomycetaceae</taxon>
        <taxon>Streptantibioticus</taxon>
    </lineage>
</organism>
<feature type="region of interest" description="Disordered" evidence="1">
    <location>
        <begin position="1"/>
        <end position="36"/>
    </location>
</feature>
<proteinExistence type="predicted"/>
<evidence type="ECO:0000313" key="3">
    <source>
        <dbReference type="Proteomes" id="UP001156398"/>
    </source>
</evidence>
<protein>
    <submittedName>
        <fullName evidence="2">Uncharacterized protein</fullName>
    </submittedName>
</protein>
<keyword evidence="3" id="KW-1185">Reference proteome</keyword>
<sequence>MPETDDVRALGLPLPTSAEKPTRDERAWAKPGGGKSGFRVRGEVFAAHCVNDAVISVKRPVCVRDAVIPADSGTFRIRADHDVRAGHDIRADPGGD</sequence>
<dbReference type="EMBL" id="JAAGKO020000012">
    <property type="protein sequence ID" value="MDI5963234.1"/>
    <property type="molecule type" value="Genomic_DNA"/>
</dbReference>